<feature type="transmembrane region" description="Helical" evidence="1">
    <location>
        <begin position="228"/>
        <end position="248"/>
    </location>
</feature>
<gene>
    <name evidence="2" type="ORF">SAMN04489867_2279</name>
</gene>
<name>A0A1H0SB37_9MICO</name>
<sequence length="254" mass="25752">MSGTALVRNGRAEWTRIWSVRSSWILVLTTAAAVLGIGTIIGLDTADDPSGLTPGSTAWEGITPTAMFALFGVLATAVVTGTADHGTGAIVPTLQWTPRRGVLLASRVGVVVGTVSALGTLLVAGAALIVRVLVPAVDLPLGDGVSFLGGLLFVYATGSALGVGLGLLLRNTAGALVTVIGLVLVLPPLVANLPYDWAATLSASLPGSCALFLIFGEGPSDDVTVTSARITLLLWAAGALAAGGWRLVRHDAQR</sequence>
<evidence type="ECO:0000256" key="1">
    <source>
        <dbReference type="SAM" id="Phobius"/>
    </source>
</evidence>
<dbReference type="RefSeq" id="WP_091785407.1">
    <property type="nucleotide sequence ID" value="NZ_LT629711.1"/>
</dbReference>
<keyword evidence="1" id="KW-1133">Transmembrane helix</keyword>
<feature type="transmembrane region" description="Helical" evidence="1">
    <location>
        <begin position="62"/>
        <end position="83"/>
    </location>
</feature>
<feature type="transmembrane region" description="Helical" evidence="1">
    <location>
        <begin position="145"/>
        <end position="168"/>
    </location>
</feature>
<dbReference type="AlphaFoldDB" id="A0A1H0SB37"/>
<accession>A0A1H0SB37</accession>
<dbReference type="EMBL" id="LT629711">
    <property type="protein sequence ID" value="SDP38865.1"/>
    <property type="molecule type" value="Genomic_DNA"/>
</dbReference>
<dbReference type="OrthoDB" id="5188656at2"/>
<organism evidence="2 3">
    <name type="scientific">Pedococcus dokdonensis</name>
    <dbReference type="NCBI Taxonomy" id="443156"/>
    <lineage>
        <taxon>Bacteria</taxon>
        <taxon>Bacillati</taxon>
        <taxon>Actinomycetota</taxon>
        <taxon>Actinomycetes</taxon>
        <taxon>Micrococcales</taxon>
        <taxon>Intrasporangiaceae</taxon>
        <taxon>Pedococcus</taxon>
    </lineage>
</organism>
<keyword evidence="3" id="KW-1185">Reference proteome</keyword>
<evidence type="ECO:0000313" key="3">
    <source>
        <dbReference type="Proteomes" id="UP000199077"/>
    </source>
</evidence>
<evidence type="ECO:0000313" key="2">
    <source>
        <dbReference type="EMBL" id="SDP38865.1"/>
    </source>
</evidence>
<keyword evidence="1" id="KW-0812">Transmembrane</keyword>
<reference evidence="3" key="1">
    <citation type="submission" date="2016-10" db="EMBL/GenBank/DDBJ databases">
        <authorList>
            <person name="Varghese N."/>
            <person name="Submissions S."/>
        </authorList>
    </citation>
    <scope>NUCLEOTIDE SEQUENCE [LARGE SCALE GENOMIC DNA]</scope>
    <source>
        <strain evidence="3">DSM 22329</strain>
    </source>
</reference>
<dbReference type="STRING" id="443156.SAMN04489867_2279"/>
<protein>
    <submittedName>
        <fullName evidence="2">ABC-2 family transporter protein</fullName>
    </submittedName>
</protein>
<feature type="transmembrane region" description="Helical" evidence="1">
    <location>
        <begin position="24"/>
        <end position="42"/>
    </location>
</feature>
<dbReference type="Proteomes" id="UP000199077">
    <property type="component" value="Chromosome I"/>
</dbReference>
<feature type="transmembrane region" description="Helical" evidence="1">
    <location>
        <begin position="104"/>
        <end position="133"/>
    </location>
</feature>
<keyword evidence="1" id="KW-0472">Membrane</keyword>
<feature type="transmembrane region" description="Helical" evidence="1">
    <location>
        <begin position="173"/>
        <end position="191"/>
    </location>
</feature>
<proteinExistence type="predicted"/>